<keyword evidence="3" id="KW-0479">Metal-binding</keyword>
<dbReference type="InterPro" id="IPR011059">
    <property type="entry name" value="Metal-dep_hydrolase_composite"/>
</dbReference>
<comment type="caution">
    <text evidence="6">The sequence shown here is derived from an EMBL/GenBank/DDBJ whole genome shotgun (WGS) entry which is preliminary data.</text>
</comment>
<dbReference type="GO" id="GO:0005829">
    <property type="term" value="C:cytosol"/>
    <property type="evidence" value="ECO:0007669"/>
    <property type="project" value="TreeGrafter"/>
</dbReference>
<dbReference type="NCBIfam" id="TIGR02033">
    <property type="entry name" value="D-hydantoinase"/>
    <property type="match status" value="1"/>
</dbReference>
<dbReference type="InterPro" id="IPR050378">
    <property type="entry name" value="Metallo-dep_Hydrolases_sf"/>
</dbReference>
<dbReference type="GO" id="GO:0016812">
    <property type="term" value="F:hydrolase activity, acting on carbon-nitrogen (but not peptide) bonds, in cyclic amides"/>
    <property type="evidence" value="ECO:0007669"/>
    <property type="project" value="TreeGrafter"/>
</dbReference>
<dbReference type="PATRIC" id="fig|1705564.3.peg.1339"/>
<evidence type="ECO:0000256" key="2">
    <source>
        <dbReference type="ARBA" id="ARBA00008829"/>
    </source>
</evidence>
<gene>
    <name evidence="6" type="ORF">AMQ74_01284</name>
</gene>
<dbReference type="PANTHER" id="PTHR11647:SF1">
    <property type="entry name" value="COLLAPSIN RESPONSE MEDIATOR PROTEIN"/>
    <property type="match status" value="1"/>
</dbReference>
<dbReference type="PANTHER" id="PTHR11647">
    <property type="entry name" value="HYDRANTOINASE/DIHYDROPYRIMIDINASE FAMILY MEMBER"/>
    <property type="match status" value="1"/>
</dbReference>
<proteinExistence type="inferred from homology"/>
<evidence type="ECO:0000313" key="6">
    <source>
        <dbReference type="EMBL" id="KYC50270.1"/>
    </source>
</evidence>
<dbReference type="InterPro" id="IPR006680">
    <property type="entry name" value="Amidohydro-rel"/>
</dbReference>
<dbReference type="GO" id="GO:0046872">
    <property type="term" value="F:metal ion binding"/>
    <property type="evidence" value="ECO:0007669"/>
    <property type="project" value="UniProtKB-KW"/>
</dbReference>
<organism evidence="6 7">
    <name type="scientific">Candidatus Methanofastidiosum methylothiophilum</name>
    <dbReference type="NCBI Taxonomy" id="1705564"/>
    <lineage>
        <taxon>Archaea</taxon>
        <taxon>Methanobacteriati</taxon>
        <taxon>Methanobacteriota</taxon>
        <taxon>Stenosarchaea group</taxon>
        <taxon>Candidatus Methanofastidiosia</taxon>
        <taxon>Candidatus Methanofastidiosales</taxon>
        <taxon>Candidatus Methanofastidiosaceae</taxon>
        <taxon>Candidatus Methanofastidiosum</taxon>
    </lineage>
</organism>
<protein>
    <submittedName>
        <fullName evidence="6">Phenylhydantoinase</fullName>
    </submittedName>
</protein>
<dbReference type="FunFam" id="3.20.20.140:FF:000076">
    <property type="entry name" value="Dihydropyrimidinase like 2"/>
    <property type="match status" value="1"/>
</dbReference>
<dbReference type="AlphaFoldDB" id="A0A150IZ55"/>
<dbReference type="EMBL" id="LNGD01000084">
    <property type="protein sequence ID" value="KYC50270.1"/>
    <property type="molecule type" value="Genomic_DNA"/>
</dbReference>
<dbReference type="InterPro" id="IPR032466">
    <property type="entry name" value="Metal_Hydrolase"/>
</dbReference>
<dbReference type="Gene3D" id="3.20.20.140">
    <property type="entry name" value="Metal-dependent hydrolases"/>
    <property type="match status" value="1"/>
</dbReference>
<evidence type="ECO:0000256" key="4">
    <source>
        <dbReference type="ARBA" id="ARBA00022801"/>
    </source>
</evidence>
<dbReference type="SUPFAM" id="SSF51556">
    <property type="entry name" value="Metallo-dependent hydrolases"/>
    <property type="match status" value="1"/>
</dbReference>
<evidence type="ECO:0000259" key="5">
    <source>
        <dbReference type="Pfam" id="PF01979"/>
    </source>
</evidence>
<dbReference type="Pfam" id="PF01979">
    <property type="entry name" value="Amidohydro_1"/>
    <property type="match status" value="1"/>
</dbReference>
<comment type="cofactor">
    <cofactor evidence="1">
        <name>Zn(2+)</name>
        <dbReference type="ChEBI" id="CHEBI:29105"/>
    </cofactor>
</comment>
<reference evidence="6 7" key="1">
    <citation type="journal article" date="2016" name="ISME J.">
        <title>Chasing the elusive Euryarchaeota class WSA2: genomes reveal a uniquely fastidious methyl-reducing methanogen.</title>
        <authorList>
            <person name="Nobu M.K."/>
            <person name="Narihiro T."/>
            <person name="Kuroda K."/>
            <person name="Mei R."/>
            <person name="Liu W.T."/>
        </authorList>
    </citation>
    <scope>NUCLEOTIDE SEQUENCE [LARGE SCALE GENOMIC DNA]</scope>
    <source>
        <strain evidence="6">U1lsi0528_Bin089</strain>
    </source>
</reference>
<evidence type="ECO:0000313" key="7">
    <source>
        <dbReference type="Proteomes" id="UP000075578"/>
    </source>
</evidence>
<evidence type="ECO:0000256" key="3">
    <source>
        <dbReference type="ARBA" id="ARBA00022723"/>
    </source>
</evidence>
<name>A0A150IZ55_9EURY</name>
<evidence type="ECO:0000256" key="1">
    <source>
        <dbReference type="ARBA" id="ARBA00001947"/>
    </source>
</evidence>
<dbReference type="Proteomes" id="UP000075578">
    <property type="component" value="Unassembled WGS sequence"/>
</dbReference>
<comment type="similarity">
    <text evidence="2">Belongs to the metallo-dependent hydrolases superfamily. Hydantoinase/dihydropyrimidinase family.</text>
</comment>
<feature type="domain" description="Amidohydrolase-related" evidence="5">
    <location>
        <begin position="47"/>
        <end position="434"/>
    </location>
</feature>
<sequence>MDLVIKNGTIVTATDMYEADIGIEGEKIVAIGKELSGSKEIDAKGMFVFPGFIDVHTHIEMPFMGTYSSDTWETGTKAAAFGGTTCVVDFIIQSKGGTLKAALDEWHKRASNNAYIDYGFHMGMTDVNDNTLKEMETMILEEGIPSFKLFFAYKGALMVDDDGFYKALEKAAEFGGLIMLHAENGHIIDLYTKRLLAENKTEPMYHAVSRPSILEGEACQRAITLAELAEAPLYIVHNSCLEAVEAIHEGRERGLPIYGETCPQYLTLDEERYTEPDFNGAKYVMSPPLRSEFDQDALWFAIERGDLQVISTDHCPFFMKGQKEMGKDNFAKIPNGAPGIETRMAVMYTAGVLEDWITINKFVELNSTNPAKMFGLFPQKGTIAVGSDADIVIFDPEKEVTITAKNLHQNTDYTPWEGMVVKGYPVKVLSRGKVIIDDGKLTGEKGWGKFIKRDKFYPL</sequence>
<accession>A0A150IZ55</accession>
<dbReference type="InterPro" id="IPR011778">
    <property type="entry name" value="Hydantoinase/dihydroPyrase"/>
</dbReference>
<keyword evidence="4" id="KW-0378">Hydrolase</keyword>
<dbReference type="Gene3D" id="2.30.40.10">
    <property type="entry name" value="Urease, subunit C, domain 1"/>
    <property type="match status" value="1"/>
</dbReference>
<dbReference type="CDD" id="cd01314">
    <property type="entry name" value="D-HYD"/>
    <property type="match status" value="1"/>
</dbReference>
<dbReference type="SUPFAM" id="SSF51338">
    <property type="entry name" value="Composite domain of metallo-dependent hydrolases"/>
    <property type="match status" value="2"/>
</dbReference>